<evidence type="ECO:0000313" key="2">
    <source>
        <dbReference type="Proteomes" id="UP000663841"/>
    </source>
</evidence>
<dbReference type="CDD" id="cd10170">
    <property type="entry name" value="ASKHA_NBD_HSP70"/>
    <property type="match status" value="1"/>
</dbReference>
<dbReference type="PANTHER" id="PTHR14187:SF5">
    <property type="entry name" value="HEAT SHOCK 70 KDA PROTEIN 12A"/>
    <property type="match status" value="1"/>
</dbReference>
<comment type="caution">
    <text evidence="1">The sequence shown here is derived from an EMBL/GenBank/DDBJ whole genome shotgun (WGS) entry which is preliminary data.</text>
</comment>
<dbReference type="Gene3D" id="3.30.420.40">
    <property type="match status" value="2"/>
</dbReference>
<gene>
    <name evidence="1" type="ORF">RDB_LOCUS57788</name>
</gene>
<dbReference type="PANTHER" id="PTHR14187">
    <property type="entry name" value="ALPHA KINASE/ELONGATION FACTOR 2 KINASE"/>
    <property type="match status" value="1"/>
</dbReference>
<dbReference type="InterPro" id="IPR043129">
    <property type="entry name" value="ATPase_NBD"/>
</dbReference>
<protein>
    <recommendedName>
        <fullName evidence="3">Heat shock 70 kDa protein 12A</fullName>
    </recommendedName>
</protein>
<dbReference type="SUPFAM" id="SSF53067">
    <property type="entry name" value="Actin-like ATPase domain"/>
    <property type="match status" value="2"/>
</dbReference>
<evidence type="ECO:0000313" key="1">
    <source>
        <dbReference type="EMBL" id="CAE6426683.1"/>
    </source>
</evidence>
<dbReference type="AlphaFoldDB" id="A0A8H3AKR1"/>
<name>A0A8H3AKR1_9AGAM</name>
<proteinExistence type="predicted"/>
<evidence type="ECO:0008006" key="3">
    <source>
        <dbReference type="Google" id="ProtNLM"/>
    </source>
</evidence>
<accession>A0A8H3AKR1</accession>
<dbReference type="EMBL" id="CAJMWW010000081">
    <property type="protein sequence ID" value="CAE6426683.1"/>
    <property type="molecule type" value="Genomic_DNA"/>
</dbReference>
<organism evidence="1 2">
    <name type="scientific">Rhizoctonia solani</name>
    <dbReference type="NCBI Taxonomy" id="456999"/>
    <lineage>
        <taxon>Eukaryota</taxon>
        <taxon>Fungi</taxon>
        <taxon>Dikarya</taxon>
        <taxon>Basidiomycota</taxon>
        <taxon>Agaricomycotina</taxon>
        <taxon>Agaricomycetes</taxon>
        <taxon>Cantharellales</taxon>
        <taxon>Ceratobasidiaceae</taxon>
        <taxon>Rhizoctonia</taxon>
    </lineage>
</organism>
<sequence>MEYVSGLTWKEGTKIVIGIDIGTTQSAVSIGLLEQGVAVHKALHAVTEWPGQGIKQSKIPSAIWYNSRGQPMSFGAETTSYETEEKAEDQNWLLAKHFKLHLHPDELRTRDNLHAEILPYGVTLEQVYTDFLKYLFMHTERYFKDRILHGNLLCPRYRSTMEFIIAHPNAWSTREQAFLRKATLQAGLVNSSNASSNVRFVTEAEASVHYCLHDSSIMSHLKLGTNFAVCDAGGSTVDTTLYSITATSPLFKIEEKHAPGCVQAGAIYVDQAAHNFMETVLRRAELSNKDMEMYCKNGIRDFETHAKQGFRNQGDGQINIGNSTFTVTSAGVRRGRMSIPNVSMKSFFDVCISRIIASVDEQVKDVTVSHILLVGGFGDNPYLRDRFRERYESQGCKVSLVDSSRPTSKAVADGTIIWSYSQAVVSRRPRSTFGVVCHTLRDLGNHEHVGRKFYLGLDGRERVDGTWGTITSKGVPLHVDSVNRHTFYRHYSTSAPYLGRFEETIVAYAGCNPPYWSQSEAGVYNVGFRSECKVMADLQKLSGALEMKFGVGGKSYWQLDFDICIRFGGVELEAFIEWEEGGETRRGPVTIVPDQPI</sequence>
<dbReference type="Gene3D" id="3.90.640.10">
    <property type="entry name" value="Actin, Chain A, domain 4"/>
    <property type="match status" value="1"/>
</dbReference>
<reference evidence="1" key="1">
    <citation type="submission" date="2021-01" db="EMBL/GenBank/DDBJ databases">
        <authorList>
            <person name="Kaushik A."/>
        </authorList>
    </citation>
    <scope>NUCLEOTIDE SEQUENCE</scope>
    <source>
        <strain evidence="1">AG3-T5</strain>
    </source>
</reference>
<dbReference type="Proteomes" id="UP000663841">
    <property type="component" value="Unassembled WGS sequence"/>
</dbReference>